<name>A0A1I7ZFA6_9BILA</name>
<keyword evidence="2" id="KW-1185">Reference proteome</keyword>
<feature type="region of interest" description="Disordered" evidence="1">
    <location>
        <begin position="1"/>
        <end position="74"/>
    </location>
</feature>
<dbReference type="Proteomes" id="UP000095287">
    <property type="component" value="Unplaced"/>
</dbReference>
<feature type="compositionally biased region" description="Basic and acidic residues" evidence="1">
    <location>
        <begin position="1"/>
        <end position="17"/>
    </location>
</feature>
<protein>
    <submittedName>
        <fullName evidence="3">Transposase</fullName>
    </submittedName>
</protein>
<evidence type="ECO:0000313" key="3">
    <source>
        <dbReference type="WBParaSite" id="L893_g25959.t1"/>
    </source>
</evidence>
<proteinExistence type="predicted"/>
<dbReference type="WBParaSite" id="L893_g25959.t1">
    <property type="protein sequence ID" value="L893_g25959.t1"/>
    <property type="gene ID" value="L893_g25959"/>
</dbReference>
<feature type="compositionally biased region" description="Basic and acidic residues" evidence="1">
    <location>
        <begin position="28"/>
        <end position="74"/>
    </location>
</feature>
<accession>A0A1I7ZFA6</accession>
<organism evidence="2 3">
    <name type="scientific">Steinernema glaseri</name>
    <dbReference type="NCBI Taxonomy" id="37863"/>
    <lineage>
        <taxon>Eukaryota</taxon>
        <taxon>Metazoa</taxon>
        <taxon>Ecdysozoa</taxon>
        <taxon>Nematoda</taxon>
        <taxon>Chromadorea</taxon>
        <taxon>Rhabditida</taxon>
        <taxon>Tylenchina</taxon>
        <taxon>Panagrolaimomorpha</taxon>
        <taxon>Strongyloidoidea</taxon>
        <taxon>Steinernematidae</taxon>
        <taxon>Steinernema</taxon>
    </lineage>
</organism>
<evidence type="ECO:0000256" key="1">
    <source>
        <dbReference type="SAM" id="MobiDB-lite"/>
    </source>
</evidence>
<reference evidence="3" key="1">
    <citation type="submission" date="2016-11" db="UniProtKB">
        <authorList>
            <consortium name="WormBaseParasite"/>
        </authorList>
    </citation>
    <scope>IDENTIFICATION</scope>
</reference>
<evidence type="ECO:0000313" key="2">
    <source>
        <dbReference type="Proteomes" id="UP000095287"/>
    </source>
</evidence>
<dbReference type="AlphaFoldDB" id="A0A1I7ZFA6"/>
<sequence length="74" mass="8479">MDRYKLEPFPLDWERSNWPRAVTQDNHSTADRERMATSSKDNGHERPSESIERSDGWTSVDDVHAGAHAERNAA</sequence>